<dbReference type="PROSITE" id="PS51318">
    <property type="entry name" value="TAT"/>
    <property type="match status" value="1"/>
</dbReference>
<protein>
    <submittedName>
        <fullName evidence="1">Uncharacterized protein</fullName>
    </submittedName>
</protein>
<organism evidence="1 2">
    <name type="scientific">Candidatus Brachybacterium intestinipullorum</name>
    <dbReference type="NCBI Taxonomy" id="2838512"/>
    <lineage>
        <taxon>Bacteria</taxon>
        <taxon>Bacillati</taxon>
        <taxon>Actinomycetota</taxon>
        <taxon>Actinomycetes</taxon>
        <taxon>Micrococcales</taxon>
        <taxon>Dermabacteraceae</taxon>
        <taxon>Brachybacterium</taxon>
    </lineage>
</organism>
<name>A0A9D2Q0D8_9MICO</name>
<accession>A0A9D2Q0D8</accession>
<sequence>MSNTATAPPAPRGTVRRRTLMTGAAGASLALLGLSACTEEDPVAGAGPQEPDEEAARDLTVVYREDPASRGDWTVWSVGYDLGE</sequence>
<dbReference type="EMBL" id="DWWC01000274">
    <property type="protein sequence ID" value="HJC70608.1"/>
    <property type="molecule type" value="Genomic_DNA"/>
</dbReference>
<comment type="caution">
    <text evidence="1">The sequence shown here is derived from an EMBL/GenBank/DDBJ whole genome shotgun (WGS) entry which is preliminary data.</text>
</comment>
<evidence type="ECO:0000313" key="1">
    <source>
        <dbReference type="EMBL" id="HJC70608.1"/>
    </source>
</evidence>
<evidence type="ECO:0000313" key="2">
    <source>
        <dbReference type="Proteomes" id="UP000823854"/>
    </source>
</evidence>
<reference evidence="1" key="1">
    <citation type="journal article" date="2021" name="PeerJ">
        <title>Extensive microbial diversity within the chicken gut microbiome revealed by metagenomics and culture.</title>
        <authorList>
            <person name="Gilroy R."/>
            <person name="Ravi A."/>
            <person name="Getino M."/>
            <person name="Pursley I."/>
            <person name="Horton D.L."/>
            <person name="Alikhan N.F."/>
            <person name="Baker D."/>
            <person name="Gharbi K."/>
            <person name="Hall N."/>
            <person name="Watson M."/>
            <person name="Adriaenssens E.M."/>
            <person name="Foster-Nyarko E."/>
            <person name="Jarju S."/>
            <person name="Secka A."/>
            <person name="Antonio M."/>
            <person name="Oren A."/>
            <person name="Chaudhuri R.R."/>
            <person name="La Ragione R."/>
            <person name="Hildebrand F."/>
            <person name="Pallen M.J."/>
        </authorList>
    </citation>
    <scope>NUCLEOTIDE SEQUENCE</scope>
    <source>
        <strain evidence="1">CHK130-7132</strain>
    </source>
</reference>
<dbReference type="InterPro" id="IPR006311">
    <property type="entry name" value="TAT_signal"/>
</dbReference>
<dbReference type="Proteomes" id="UP000823854">
    <property type="component" value="Unassembled WGS sequence"/>
</dbReference>
<reference evidence="1" key="2">
    <citation type="submission" date="2021-04" db="EMBL/GenBank/DDBJ databases">
        <authorList>
            <person name="Gilroy R."/>
        </authorList>
    </citation>
    <scope>NUCLEOTIDE SEQUENCE</scope>
    <source>
        <strain evidence="1">CHK130-7132</strain>
    </source>
</reference>
<proteinExistence type="predicted"/>
<feature type="non-terminal residue" evidence="1">
    <location>
        <position position="84"/>
    </location>
</feature>
<gene>
    <name evidence="1" type="ORF">H9932_13160</name>
</gene>
<dbReference type="AlphaFoldDB" id="A0A9D2Q0D8"/>